<proteinExistence type="predicted"/>
<evidence type="ECO:0008006" key="4">
    <source>
        <dbReference type="Google" id="ProtNLM"/>
    </source>
</evidence>
<feature type="transmembrane region" description="Helical" evidence="1">
    <location>
        <begin position="21"/>
        <end position="41"/>
    </location>
</feature>
<sequence length="371" mass="43314">MRKWGRRYYFRRNKDTILNLLKLYMLFLVFIFLLTFLTVVINKPYKKTPKQPVKKVTIRDIKRSSAYKRGLDIINYVWEYNVYRNGKEDKKNIKLPSYLEDKTSVKSCGIPYCWGGFFSLDKSNDENVKNFSEAIERGYTAGNIMCSGEYKDYTAGLDCSGFVSAVYNLPEKCATYTLKDYFNTIDINDLKPMDIFNSEKNHTFIYLRESSDKKGIIAMEATTGKSKKDKTVISYKSYEEIKKGVNGEKYVPMRYKGVIDDNVELFKDINEFNDNFDFAVLTKGFITGYIEYAEDMDYFYIENERDKSINIGIKNLPSFCTVKVLDENRKEIAALGKGDYYINVKKGKTYLLIEGSDFRFSSEEGYEIYIR</sequence>
<dbReference type="RefSeq" id="WP_078696909.1">
    <property type="nucleotide sequence ID" value="NZ_FUYH01000013.1"/>
</dbReference>
<dbReference type="AlphaFoldDB" id="A0A1T4XU94"/>
<evidence type="ECO:0000256" key="1">
    <source>
        <dbReference type="SAM" id="Phobius"/>
    </source>
</evidence>
<protein>
    <recommendedName>
        <fullName evidence="4">NlpC/P60 family protein</fullName>
    </recommendedName>
</protein>
<reference evidence="3" key="1">
    <citation type="submission" date="2017-02" db="EMBL/GenBank/DDBJ databases">
        <authorList>
            <person name="Varghese N."/>
            <person name="Submissions S."/>
        </authorList>
    </citation>
    <scope>NUCLEOTIDE SEQUENCE [LARGE SCALE GENOMIC DNA]</scope>
    <source>
        <strain evidence="3">USBA 833</strain>
    </source>
</reference>
<evidence type="ECO:0000313" key="3">
    <source>
        <dbReference type="Proteomes" id="UP000190105"/>
    </source>
</evidence>
<dbReference type="OrthoDB" id="1665149at2"/>
<dbReference type="Gene3D" id="3.90.1720.10">
    <property type="entry name" value="endopeptidase domain like (from Nostoc punctiforme)"/>
    <property type="match status" value="1"/>
</dbReference>
<dbReference type="SUPFAM" id="SSF89260">
    <property type="entry name" value="Collagen-binding domain"/>
    <property type="match status" value="1"/>
</dbReference>
<dbReference type="STRING" id="1147123.SAMN05443428_11357"/>
<dbReference type="Proteomes" id="UP000190105">
    <property type="component" value="Unassembled WGS sequence"/>
</dbReference>
<name>A0A1T4XU94_9CLOT</name>
<keyword evidence="1" id="KW-0472">Membrane</keyword>
<keyword evidence="3" id="KW-1185">Reference proteome</keyword>
<evidence type="ECO:0000313" key="2">
    <source>
        <dbReference type="EMBL" id="SKA93149.1"/>
    </source>
</evidence>
<keyword evidence="1" id="KW-0812">Transmembrane</keyword>
<gene>
    <name evidence="2" type="ORF">SAMN05443428_11357</name>
</gene>
<accession>A0A1T4XU94</accession>
<organism evidence="2 3">
    <name type="scientific">Caloramator quimbayensis</name>
    <dbReference type="NCBI Taxonomy" id="1147123"/>
    <lineage>
        <taxon>Bacteria</taxon>
        <taxon>Bacillati</taxon>
        <taxon>Bacillota</taxon>
        <taxon>Clostridia</taxon>
        <taxon>Eubacteriales</taxon>
        <taxon>Clostridiaceae</taxon>
        <taxon>Caloramator</taxon>
    </lineage>
</organism>
<dbReference type="EMBL" id="FUYH01000013">
    <property type="protein sequence ID" value="SKA93149.1"/>
    <property type="molecule type" value="Genomic_DNA"/>
</dbReference>
<dbReference type="Gene3D" id="2.60.120.380">
    <property type="match status" value="1"/>
</dbReference>
<keyword evidence="1" id="KW-1133">Transmembrane helix</keyword>